<protein>
    <submittedName>
        <fullName evidence="2">Uncharacterized protein</fullName>
    </submittedName>
</protein>
<dbReference type="EMBL" id="LCFK01000066">
    <property type="protein sequence ID" value="KKS91577.1"/>
    <property type="molecule type" value="Genomic_DNA"/>
</dbReference>
<sequence>MEKQSLARDLYFASICAGCVAMGQLIQPWNYYSIFVSALMIIVSTALYRGSPDNAELEFFLAGDFCVGIVAMAFVWSPYLALTVFSVFVMYFIYWVIDSTPKFNR</sequence>
<dbReference type="Proteomes" id="UP000033980">
    <property type="component" value="Unassembled WGS sequence"/>
</dbReference>
<keyword evidence="1" id="KW-1133">Transmembrane helix</keyword>
<feature type="transmembrane region" description="Helical" evidence="1">
    <location>
        <begin position="32"/>
        <end position="50"/>
    </location>
</feature>
<reference evidence="2 3" key="1">
    <citation type="journal article" date="2015" name="Nature">
        <title>rRNA introns, odd ribosomes, and small enigmatic genomes across a large radiation of phyla.</title>
        <authorList>
            <person name="Brown C.T."/>
            <person name="Hug L.A."/>
            <person name="Thomas B.C."/>
            <person name="Sharon I."/>
            <person name="Castelle C.J."/>
            <person name="Singh A."/>
            <person name="Wilkins M.J."/>
            <person name="Williams K.H."/>
            <person name="Banfield J.F."/>
        </authorList>
    </citation>
    <scope>NUCLEOTIDE SEQUENCE [LARGE SCALE GENOMIC DNA]</scope>
</reference>
<keyword evidence="1" id="KW-0472">Membrane</keyword>
<evidence type="ECO:0000256" key="1">
    <source>
        <dbReference type="SAM" id="Phobius"/>
    </source>
</evidence>
<organism evidence="2 3">
    <name type="scientific">Candidatus Collierbacteria bacterium GW2011_GWC2_43_12</name>
    <dbReference type="NCBI Taxonomy" id="1618390"/>
    <lineage>
        <taxon>Bacteria</taxon>
        <taxon>Candidatus Collieribacteriota</taxon>
    </lineage>
</organism>
<evidence type="ECO:0000313" key="3">
    <source>
        <dbReference type="Proteomes" id="UP000033980"/>
    </source>
</evidence>
<gene>
    <name evidence="2" type="ORF">UV68_C0066G0002</name>
</gene>
<evidence type="ECO:0000313" key="2">
    <source>
        <dbReference type="EMBL" id="KKS91577.1"/>
    </source>
</evidence>
<name>A0A0G1D1J0_9BACT</name>
<keyword evidence="1" id="KW-0812">Transmembrane</keyword>
<proteinExistence type="predicted"/>
<accession>A0A0G1D1J0</accession>
<feature type="transmembrane region" description="Helical" evidence="1">
    <location>
        <begin position="80"/>
        <end position="97"/>
    </location>
</feature>
<dbReference type="AlphaFoldDB" id="A0A0G1D1J0"/>
<comment type="caution">
    <text evidence="2">The sequence shown here is derived from an EMBL/GenBank/DDBJ whole genome shotgun (WGS) entry which is preliminary data.</text>
</comment>